<reference evidence="2 3" key="1">
    <citation type="journal article" date="2021" name="BMC Genomics">
        <title>Datura genome reveals duplications of psychoactive alkaloid biosynthetic genes and high mutation rate following tissue culture.</title>
        <authorList>
            <person name="Rajewski A."/>
            <person name="Carter-House D."/>
            <person name="Stajich J."/>
            <person name="Litt A."/>
        </authorList>
    </citation>
    <scope>NUCLEOTIDE SEQUENCE [LARGE SCALE GENOMIC DNA]</scope>
    <source>
        <strain evidence="2">AR-01</strain>
    </source>
</reference>
<organism evidence="2 3">
    <name type="scientific">Datura stramonium</name>
    <name type="common">Jimsonweed</name>
    <name type="synonym">Common thornapple</name>
    <dbReference type="NCBI Taxonomy" id="4076"/>
    <lineage>
        <taxon>Eukaryota</taxon>
        <taxon>Viridiplantae</taxon>
        <taxon>Streptophyta</taxon>
        <taxon>Embryophyta</taxon>
        <taxon>Tracheophyta</taxon>
        <taxon>Spermatophyta</taxon>
        <taxon>Magnoliopsida</taxon>
        <taxon>eudicotyledons</taxon>
        <taxon>Gunneridae</taxon>
        <taxon>Pentapetalae</taxon>
        <taxon>asterids</taxon>
        <taxon>lamiids</taxon>
        <taxon>Solanales</taxon>
        <taxon>Solanaceae</taxon>
        <taxon>Solanoideae</taxon>
        <taxon>Datureae</taxon>
        <taxon>Datura</taxon>
    </lineage>
</organism>
<feature type="non-terminal residue" evidence="2">
    <location>
        <position position="110"/>
    </location>
</feature>
<evidence type="ECO:0000313" key="3">
    <source>
        <dbReference type="Proteomes" id="UP000823775"/>
    </source>
</evidence>
<gene>
    <name evidence="2" type="ORF">HAX54_034133</name>
</gene>
<proteinExistence type="predicted"/>
<evidence type="ECO:0000313" key="2">
    <source>
        <dbReference type="EMBL" id="MCD9645301.1"/>
    </source>
</evidence>
<sequence>MVRWSFAGEESEGRYFSDGGEEGIGGCGCSPVDSGDVGGREGDDWAAVLEREENPAALRRCCLRRREGGEAAQGFGEVFTGNYGGLEGKEERRKRGAKGGSGFWVLRLGS</sequence>
<dbReference type="EMBL" id="JACEIK010004389">
    <property type="protein sequence ID" value="MCD9645301.1"/>
    <property type="molecule type" value="Genomic_DNA"/>
</dbReference>
<feature type="region of interest" description="Disordered" evidence="1">
    <location>
        <begin position="1"/>
        <end position="41"/>
    </location>
</feature>
<name>A0ABS8VG20_DATST</name>
<accession>A0ABS8VG20</accession>
<comment type="caution">
    <text evidence="2">The sequence shown here is derived from an EMBL/GenBank/DDBJ whole genome shotgun (WGS) entry which is preliminary data.</text>
</comment>
<evidence type="ECO:0000256" key="1">
    <source>
        <dbReference type="SAM" id="MobiDB-lite"/>
    </source>
</evidence>
<dbReference type="Proteomes" id="UP000823775">
    <property type="component" value="Unassembled WGS sequence"/>
</dbReference>
<protein>
    <submittedName>
        <fullName evidence="2">Uncharacterized protein</fullName>
    </submittedName>
</protein>
<keyword evidence="3" id="KW-1185">Reference proteome</keyword>